<name>A0A392VK51_9FABA</name>
<keyword evidence="2" id="KW-1185">Reference proteome</keyword>
<reference evidence="1 2" key="1">
    <citation type="journal article" date="2018" name="Front. Plant Sci.">
        <title>Red Clover (Trifolium pratense) and Zigzag Clover (T. medium) - A Picture of Genomic Similarities and Differences.</title>
        <authorList>
            <person name="Dluhosova J."/>
            <person name="Istvanek J."/>
            <person name="Nedelnik J."/>
            <person name="Repkova J."/>
        </authorList>
    </citation>
    <scope>NUCLEOTIDE SEQUENCE [LARGE SCALE GENOMIC DNA]</scope>
    <source>
        <strain evidence="2">cv. 10/8</strain>
        <tissue evidence="1">Leaf</tissue>
    </source>
</reference>
<accession>A0A392VK51</accession>
<dbReference type="Proteomes" id="UP000265520">
    <property type="component" value="Unassembled WGS sequence"/>
</dbReference>
<proteinExistence type="predicted"/>
<sequence length="52" mass="6065">MKGAHIGFKMLEEIYILNMKAVVRAENKKQSDDEVQHLRECTIRAFLLYLLG</sequence>
<evidence type="ECO:0000313" key="1">
    <source>
        <dbReference type="EMBL" id="MCI88297.1"/>
    </source>
</evidence>
<evidence type="ECO:0000313" key="2">
    <source>
        <dbReference type="Proteomes" id="UP000265520"/>
    </source>
</evidence>
<organism evidence="1 2">
    <name type="scientific">Trifolium medium</name>
    <dbReference type="NCBI Taxonomy" id="97028"/>
    <lineage>
        <taxon>Eukaryota</taxon>
        <taxon>Viridiplantae</taxon>
        <taxon>Streptophyta</taxon>
        <taxon>Embryophyta</taxon>
        <taxon>Tracheophyta</taxon>
        <taxon>Spermatophyta</taxon>
        <taxon>Magnoliopsida</taxon>
        <taxon>eudicotyledons</taxon>
        <taxon>Gunneridae</taxon>
        <taxon>Pentapetalae</taxon>
        <taxon>rosids</taxon>
        <taxon>fabids</taxon>
        <taxon>Fabales</taxon>
        <taxon>Fabaceae</taxon>
        <taxon>Papilionoideae</taxon>
        <taxon>50 kb inversion clade</taxon>
        <taxon>NPAAA clade</taxon>
        <taxon>Hologalegina</taxon>
        <taxon>IRL clade</taxon>
        <taxon>Trifolieae</taxon>
        <taxon>Trifolium</taxon>
    </lineage>
</organism>
<dbReference type="EMBL" id="LXQA011189359">
    <property type="protein sequence ID" value="MCI88297.1"/>
    <property type="molecule type" value="Genomic_DNA"/>
</dbReference>
<comment type="caution">
    <text evidence="1">The sequence shown here is derived from an EMBL/GenBank/DDBJ whole genome shotgun (WGS) entry which is preliminary data.</text>
</comment>
<feature type="non-terminal residue" evidence="1">
    <location>
        <position position="52"/>
    </location>
</feature>
<dbReference type="AlphaFoldDB" id="A0A392VK51"/>
<protein>
    <submittedName>
        <fullName evidence="1">Uncharacterized protein</fullName>
    </submittedName>
</protein>